<feature type="compositionally biased region" description="Polar residues" evidence="1">
    <location>
        <begin position="1"/>
        <end position="14"/>
    </location>
</feature>
<evidence type="ECO:0000313" key="3">
    <source>
        <dbReference type="EMBL" id="CAB4826727.1"/>
    </source>
</evidence>
<protein>
    <submittedName>
        <fullName evidence="4">Unannotated protein</fullName>
    </submittedName>
</protein>
<evidence type="ECO:0000256" key="1">
    <source>
        <dbReference type="SAM" id="MobiDB-lite"/>
    </source>
</evidence>
<dbReference type="Pfam" id="PF02627">
    <property type="entry name" value="CMD"/>
    <property type="match status" value="1"/>
</dbReference>
<organism evidence="4">
    <name type="scientific">freshwater metagenome</name>
    <dbReference type="NCBI Taxonomy" id="449393"/>
    <lineage>
        <taxon>unclassified sequences</taxon>
        <taxon>metagenomes</taxon>
        <taxon>ecological metagenomes</taxon>
    </lineage>
</organism>
<dbReference type="EMBL" id="CAFAAQ010000289">
    <property type="protein sequence ID" value="CAB4826727.1"/>
    <property type="molecule type" value="Genomic_DNA"/>
</dbReference>
<accession>A0A6J7P0V4</accession>
<reference evidence="4" key="1">
    <citation type="submission" date="2020-05" db="EMBL/GenBank/DDBJ databases">
        <authorList>
            <person name="Chiriac C."/>
            <person name="Salcher M."/>
            <person name="Ghai R."/>
            <person name="Kavagutti S V."/>
        </authorList>
    </citation>
    <scope>NUCLEOTIDE SEQUENCE</scope>
</reference>
<dbReference type="PANTHER" id="PTHR33570">
    <property type="entry name" value="4-CARBOXYMUCONOLACTONE DECARBOXYLASE FAMILY PROTEIN"/>
    <property type="match status" value="1"/>
</dbReference>
<evidence type="ECO:0000313" key="4">
    <source>
        <dbReference type="EMBL" id="CAB4999086.1"/>
    </source>
</evidence>
<feature type="region of interest" description="Disordered" evidence="1">
    <location>
        <begin position="1"/>
        <end position="26"/>
    </location>
</feature>
<dbReference type="InterPro" id="IPR029032">
    <property type="entry name" value="AhpD-like"/>
</dbReference>
<feature type="domain" description="Carboxymuconolactone decarboxylase-like" evidence="2">
    <location>
        <begin position="47"/>
        <end position="121"/>
    </location>
</feature>
<proteinExistence type="predicted"/>
<dbReference type="GO" id="GO:0051920">
    <property type="term" value="F:peroxiredoxin activity"/>
    <property type="evidence" value="ECO:0007669"/>
    <property type="project" value="InterPro"/>
</dbReference>
<name>A0A6J7P0V4_9ZZZZ</name>
<dbReference type="AlphaFoldDB" id="A0A6J7P0V4"/>
<sequence>MDQASSEQSSSTGHEITEAQARAARRTRGIERMSEIYNFEVGDGPGDFYGYTLEHLFGDIWERPGLSLRDRRLLLIGLMVADGLSDTLQVQLDSCLDKGDLSADDLEEIVVFLSHYAGWPKGAGLNNQVSTAIGRHNKKLAKQAEEL</sequence>
<dbReference type="SUPFAM" id="SSF69118">
    <property type="entry name" value="AhpD-like"/>
    <property type="match status" value="1"/>
</dbReference>
<dbReference type="PANTHER" id="PTHR33570:SF2">
    <property type="entry name" value="CARBOXYMUCONOLACTONE DECARBOXYLASE-LIKE DOMAIN-CONTAINING PROTEIN"/>
    <property type="match status" value="1"/>
</dbReference>
<dbReference type="InterPro" id="IPR003779">
    <property type="entry name" value="CMD-like"/>
</dbReference>
<dbReference type="InterPro" id="IPR052512">
    <property type="entry name" value="4CMD/NDH-1_regulator"/>
</dbReference>
<evidence type="ECO:0000259" key="2">
    <source>
        <dbReference type="Pfam" id="PF02627"/>
    </source>
</evidence>
<gene>
    <name evidence="3" type="ORF">UFOPK3046_02074</name>
    <name evidence="4" type="ORF">UFOPK3914_02025</name>
</gene>
<dbReference type="Gene3D" id="1.20.1290.10">
    <property type="entry name" value="AhpD-like"/>
    <property type="match status" value="1"/>
</dbReference>
<dbReference type="EMBL" id="CAFBOG010000278">
    <property type="protein sequence ID" value="CAB4999086.1"/>
    <property type="molecule type" value="Genomic_DNA"/>
</dbReference>